<proteinExistence type="predicted"/>
<evidence type="ECO:0000259" key="1">
    <source>
        <dbReference type="Pfam" id="PF05523"/>
    </source>
</evidence>
<gene>
    <name evidence="2" type="ORF">NCTC12221_01113</name>
</gene>
<dbReference type="EMBL" id="UGHZ01000001">
    <property type="protein sequence ID" value="STP09667.1"/>
    <property type="molecule type" value="Genomic_DNA"/>
</dbReference>
<sequence length="30" mass="3608">MILASDYYDESEYIRDYDEFLRSVSDTPTL</sequence>
<evidence type="ECO:0000313" key="3">
    <source>
        <dbReference type="Proteomes" id="UP000255335"/>
    </source>
</evidence>
<protein>
    <submittedName>
        <fullName evidence="2">WxcM-like, C-terminal</fullName>
    </submittedName>
</protein>
<dbReference type="InterPro" id="IPR008894">
    <property type="entry name" value="QdtA_cupin_dom"/>
</dbReference>
<name>A0A377JPR7_9HELI</name>
<dbReference type="Proteomes" id="UP000255335">
    <property type="component" value="Unassembled WGS sequence"/>
</dbReference>
<accession>A0A377JPR7</accession>
<dbReference type="AlphaFoldDB" id="A0A377JPR7"/>
<feature type="domain" description="Sugar 3,4-ketoisomerase QdtA cupin" evidence="1">
    <location>
        <begin position="1"/>
        <end position="24"/>
    </location>
</feature>
<dbReference type="Pfam" id="PF05523">
    <property type="entry name" value="FdtA"/>
    <property type="match status" value="1"/>
</dbReference>
<dbReference type="Gene3D" id="2.60.120.10">
    <property type="entry name" value="Jelly Rolls"/>
    <property type="match status" value="1"/>
</dbReference>
<organism evidence="2 3">
    <name type="scientific">Helicobacter cinaedi</name>
    <dbReference type="NCBI Taxonomy" id="213"/>
    <lineage>
        <taxon>Bacteria</taxon>
        <taxon>Pseudomonadati</taxon>
        <taxon>Campylobacterota</taxon>
        <taxon>Epsilonproteobacteria</taxon>
        <taxon>Campylobacterales</taxon>
        <taxon>Helicobacteraceae</taxon>
        <taxon>Helicobacter</taxon>
    </lineage>
</organism>
<reference evidence="2 3" key="1">
    <citation type="submission" date="2018-06" db="EMBL/GenBank/DDBJ databases">
        <authorList>
            <consortium name="Pathogen Informatics"/>
            <person name="Doyle S."/>
        </authorList>
    </citation>
    <scope>NUCLEOTIDE SEQUENCE [LARGE SCALE GENOMIC DNA]</scope>
    <source>
        <strain evidence="2 3">NCTC12221</strain>
    </source>
</reference>
<evidence type="ECO:0000313" key="2">
    <source>
        <dbReference type="EMBL" id="STP09667.1"/>
    </source>
</evidence>
<dbReference type="InterPro" id="IPR014710">
    <property type="entry name" value="RmlC-like_jellyroll"/>
</dbReference>